<keyword evidence="1" id="KW-0805">Transcription regulation</keyword>
<dbReference type="EMBL" id="LPVJ01000029">
    <property type="protein sequence ID" value="KUO96105.1"/>
    <property type="molecule type" value="Genomic_DNA"/>
</dbReference>
<dbReference type="SMART" id="SM00418">
    <property type="entry name" value="HTH_ARSR"/>
    <property type="match status" value="1"/>
</dbReference>
<evidence type="ECO:0000259" key="4">
    <source>
        <dbReference type="PROSITE" id="PS50987"/>
    </source>
</evidence>
<evidence type="ECO:0000256" key="3">
    <source>
        <dbReference type="ARBA" id="ARBA00023163"/>
    </source>
</evidence>
<feature type="domain" description="HTH arsR-type" evidence="4">
    <location>
        <begin position="6"/>
        <end position="112"/>
    </location>
</feature>
<keyword evidence="3" id="KW-0804">Transcription</keyword>
<proteinExistence type="predicted"/>
<dbReference type="GO" id="GO:0003700">
    <property type="term" value="F:DNA-binding transcription factor activity"/>
    <property type="evidence" value="ECO:0007669"/>
    <property type="project" value="InterPro"/>
</dbReference>
<dbReference type="PANTHER" id="PTHR33154:SF33">
    <property type="entry name" value="TRANSCRIPTIONAL REPRESSOR SDPR"/>
    <property type="match status" value="1"/>
</dbReference>
<dbReference type="SUPFAM" id="SSF46785">
    <property type="entry name" value="Winged helix' DNA-binding domain"/>
    <property type="match status" value="1"/>
</dbReference>
<evidence type="ECO:0000313" key="6">
    <source>
        <dbReference type="Proteomes" id="UP000053557"/>
    </source>
</evidence>
<sequence>MGDTLRTSHTSLDFDAAWKALADPIRRVLLETLNDNQHFCRVDGQTVNGICVQDLCALLALPQSTVSRHLAILRQAGLVFHQQRGVWHYYSCHTERISQLRVWLETFGKLPEARD</sequence>
<dbReference type="RefSeq" id="WP_067715193.1">
    <property type="nucleotide sequence ID" value="NZ_LPVJ01000029.1"/>
</dbReference>
<dbReference type="GO" id="GO:0003677">
    <property type="term" value="F:DNA binding"/>
    <property type="evidence" value="ECO:0007669"/>
    <property type="project" value="UniProtKB-KW"/>
</dbReference>
<dbReference type="Proteomes" id="UP000053557">
    <property type="component" value="Unassembled WGS sequence"/>
</dbReference>
<dbReference type="InterPro" id="IPR001845">
    <property type="entry name" value="HTH_ArsR_DNA-bd_dom"/>
</dbReference>
<reference evidence="5 6" key="1">
    <citation type="submission" date="2015-12" db="EMBL/GenBank/DDBJ databases">
        <title>Draft genome sequence of Acidibacillus ferrooxidans ITV001, isolated from a chalcopyrite acid mine drainage site in Brazil.</title>
        <authorList>
            <person name="Dall'Agnol H."/>
            <person name="Nancucheo I."/>
            <person name="Johnson B."/>
            <person name="Oliveira R."/>
            <person name="Leite L."/>
            <person name="Pylro V."/>
            <person name="Nunes G.L."/>
            <person name="Tzotzos G."/>
            <person name="Fernandes G.R."/>
            <person name="Dutra J."/>
            <person name="Orellana S.C."/>
            <person name="Oliveira G."/>
        </authorList>
    </citation>
    <scope>NUCLEOTIDE SEQUENCE [LARGE SCALE GENOMIC DNA]</scope>
    <source>
        <strain evidence="6">ITV01</strain>
    </source>
</reference>
<dbReference type="Pfam" id="PF01022">
    <property type="entry name" value="HTH_5"/>
    <property type="match status" value="1"/>
</dbReference>
<dbReference type="PROSITE" id="PS50987">
    <property type="entry name" value="HTH_ARSR_2"/>
    <property type="match status" value="1"/>
</dbReference>
<evidence type="ECO:0000313" key="5">
    <source>
        <dbReference type="EMBL" id="KUO96105.1"/>
    </source>
</evidence>
<evidence type="ECO:0000256" key="1">
    <source>
        <dbReference type="ARBA" id="ARBA00023015"/>
    </source>
</evidence>
<keyword evidence="2" id="KW-0238">DNA-binding</keyword>
<dbReference type="AlphaFoldDB" id="A0A101XRA4"/>
<keyword evidence="6" id="KW-1185">Reference proteome</keyword>
<dbReference type="InterPro" id="IPR011991">
    <property type="entry name" value="ArsR-like_HTH"/>
</dbReference>
<gene>
    <name evidence="5" type="ORF">ATW55_01685</name>
</gene>
<dbReference type="PANTHER" id="PTHR33154">
    <property type="entry name" value="TRANSCRIPTIONAL REGULATOR, ARSR FAMILY"/>
    <property type="match status" value="1"/>
</dbReference>
<dbReference type="OrthoDB" id="9798835at2"/>
<comment type="caution">
    <text evidence="5">The sequence shown here is derived from an EMBL/GenBank/DDBJ whole genome shotgun (WGS) entry which is preliminary data.</text>
</comment>
<dbReference type="InterPro" id="IPR051081">
    <property type="entry name" value="HTH_MetalResp_TranReg"/>
</dbReference>
<evidence type="ECO:0000256" key="2">
    <source>
        <dbReference type="ARBA" id="ARBA00023125"/>
    </source>
</evidence>
<accession>A0A101XRA4</accession>
<organism evidence="5 6">
    <name type="scientific">Ferroacidibacillus organovorans</name>
    <dbReference type="NCBI Taxonomy" id="1765683"/>
    <lineage>
        <taxon>Bacteria</taxon>
        <taxon>Bacillati</taxon>
        <taxon>Bacillota</taxon>
        <taxon>Bacilli</taxon>
        <taxon>Bacillales</taxon>
        <taxon>Alicyclobacillaceae</taxon>
        <taxon>Ferroacidibacillus</taxon>
    </lineage>
</organism>
<protein>
    <recommendedName>
        <fullName evidence="4">HTH arsR-type domain-containing protein</fullName>
    </recommendedName>
</protein>
<name>A0A101XRA4_9BACL</name>
<dbReference type="InterPro" id="IPR036390">
    <property type="entry name" value="WH_DNA-bd_sf"/>
</dbReference>
<dbReference type="NCBIfam" id="NF033788">
    <property type="entry name" value="HTH_metalloreg"/>
    <property type="match status" value="1"/>
</dbReference>
<dbReference type="CDD" id="cd00090">
    <property type="entry name" value="HTH_ARSR"/>
    <property type="match status" value="1"/>
</dbReference>
<dbReference type="InterPro" id="IPR036388">
    <property type="entry name" value="WH-like_DNA-bd_sf"/>
</dbReference>
<dbReference type="Gene3D" id="1.10.10.10">
    <property type="entry name" value="Winged helix-like DNA-binding domain superfamily/Winged helix DNA-binding domain"/>
    <property type="match status" value="1"/>
</dbReference>